<proteinExistence type="predicted"/>
<dbReference type="HOGENOM" id="CLU_2414184_0_0_1"/>
<dbReference type="AlphaFoldDB" id="A0A0C3NAR7"/>
<dbReference type="Proteomes" id="UP000054217">
    <property type="component" value="Unassembled WGS sequence"/>
</dbReference>
<accession>A0A0C3NAR7</accession>
<reference evidence="1 2" key="1">
    <citation type="submission" date="2014-04" db="EMBL/GenBank/DDBJ databases">
        <authorList>
            <consortium name="DOE Joint Genome Institute"/>
            <person name="Kuo A."/>
            <person name="Kohler A."/>
            <person name="Costa M.D."/>
            <person name="Nagy L.G."/>
            <person name="Floudas D."/>
            <person name="Copeland A."/>
            <person name="Barry K.W."/>
            <person name="Cichocki N."/>
            <person name="Veneault-Fourrey C."/>
            <person name="LaButti K."/>
            <person name="Lindquist E.A."/>
            <person name="Lipzen A."/>
            <person name="Lundell T."/>
            <person name="Morin E."/>
            <person name="Murat C."/>
            <person name="Sun H."/>
            <person name="Tunlid A."/>
            <person name="Henrissat B."/>
            <person name="Grigoriev I.V."/>
            <person name="Hibbett D.S."/>
            <person name="Martin F."/>
            <person name="Nordberg H.P."/>
            <person name="Cantor M.N."/>
            <person name="Hua S.X."/>
        </authorList>
    </citation>
    <scope>NUCLEOTIDE SEQUENCE [LARGE SCALE GENOMIC DNA]</scope>
    <source>
        <strain evidence="1 2">Marx 270</strain>
    </source>
</reference>
<evidence type="ECO:0000313" key="2">
    <source>
        <dbReference type="Proteomes" id="UP000054217"/>
    </source>
</evidence>
<protein>
    <submittedName>
        <fullName evidence="1">Uncharacterized protein</fullName>
    </submittedName>
</protein>
<sequence>MLCDFDIVPSSTTMNSPIWKMVFVALVGSILDYSLSPPQPPPAPKELLKPPESFTTRFPRTSASSGQVSFIAKPIYIVSCAPPAQQLVSNRW</sequence>
<dbReference type="EMBL" id="KN832258">
    <property type="protein sequence ID" value="KIN93005.1"/>
    <property type="molecule type" value="Genomic_DNA"/>
</dbReference>
<gene>
    <name evidence="1" type="ORF">M404DRAFT_610506</name>
</gene>
<dbReference type="InParanoid" id="A0A0C3NAR7"/>
<evidence type="ECO:0000313" key="1">
    <source>
        <dbReference type="EMBL" id="KIN93005.1"/>
    </source>
</evidence>
<reference evidence="2" key="2">
    <citation type="submission" date="2015-01" db="EMBL/GenBank/DDBJ databases">
        <title>Evolutionary Origins and Diversification of the Mycorrhizal Mutualists.</title>
        <authorList>
            <consortium name="DOE Joint Genome Institute"/>
            <consortium name="Mycorrhizal Genomics Consortium"/>
            <person name="Kohler A."/>
            <person name="Kuo A."/>
            <person name="Nagy L.G."/>
            <person name="Floudas D."/>
            <person name="Copeland A."/>
            <person name="Barry K.W."/>
            <person name="Cichocki N."/>
            <person name="Veneault-Fourrey C."/>
            <person name="LaButti K."/>
            <person name="Lindquist E.A."/>
            <person name="Lipzen A."/>
            <person name="Lundell T."/>
            <person name="Morin E."/>
            <person name="Murat C."/>
            <person name="Riley R."/>
            <person name="Ohm R."/>
            <person name="Sun H."/>
            <person name="Tunlid A."/>
            <person name="Henrissat B."/>
            <person name="Grigoriev I.V."/>
            <person name="Hibbett D.S."/>
            <person name="Martin F."/>
        </authorList>
    </citation>
    <scope>NUCLEOTIDE SEQUENCE [LARGE SCALE GENOMIC DNA]</scope>
    <source>
        <strain evidence="2">Marx 270</strain>
    </source>
</reference>
<dbReference type="STRING" id="870435.A0A0C3NAR7"/>
<name>A0A0C3NAR7_PISTI</name>
<keyword evidence="2" id="KW-1185">Reference proteome</keyword>
<organism evidence="1 2">
    <name type="scientific">Pisolithus tinctorius Marx 270</name>
    <dbReference type="NCBI Taxonomy" id="870435"/>
    <lineage>
        <taxon>Eukaryota</taxon>
        <taxon>Fungi</taxon>
        <taxon>Dikarya</taxon>
        <taxon>Basidiomycota</taxon>
        <taxon>Agaricomycotina</taxon>
        <taxon>Agaricomycetes</taxon>
        <taxon>Agaricomycetidae</taxon>
        <taxon>Boletales</taxon>
        <taxon>Sclerodermatineae</taxon>
        <taxon>Pisolithaceae</taxon>
        <taxon>Pisolithus</taxon>
    </lineage>
</organism>